<reference evidence="1 2" key="1">
    <citation type="journal article" date="2020" name="bioRxiv">
        <title>Whole genome comparisons of ergot fungi reveals the divergence and evolution of species within the genus Claviceps are the result of varying mechanisms driving genome evolution and host range expansion.</title>
        <authorList>
            <person name="Wyka S.A."/>
            <person name="Mondo S.J."/>
            <person name="Liu M."/>
            <person name="Dettman J."/>
            <person name="Nalam V."/>
            <person name="Broders K.D."/>
        </authorList>
    </citation>
    <scope>NUCLEOTIDE SEQUENCE [LARGE SCALE GENOMIC DNA]</scope>
    <source>
        <strain evidence="1 2">CCC 1485</strain>
    </source>
</reference>
<sequence>MMWQTGSAQGVQDLTSMPDIVDREEIEPLQCLLSEHFCKLGRKSAVFAAPLNDILNIRPYKFQH</sequence>
<keyword evidence="2" id="KW-1185">Reference proteome</keyword>
<dbReference type="EMBL" id="SRPO01000970">
    <property type="protein sequence ID" value="KAG5927843.1"/>
    <property type="molecule type" value="Genomic_DNA"/>
</dbReference>
<proteinExistence type="predicted"/>
<evidence type="ECO:0000313" key="1">
    <source>
        <dbReference type="EMBL" id="KAG5927843.1"/>
    </source>
</evidence>
<evidence type="ECO:0000313" key="2">
    <source>
        <dbReference type="Proteomes" id="UP000706124"/>
    </source>
</evidence>
<comment type="caution">
    <text evidence="1">The sequence shown here is derived from an EMBL/GenBank/DDBJ whole genome shotgun (WGS) entry which is preliminary data.</text>
</comment>
<protein>
    <submittedName>
        <fullName evidence="1">Uncharacterized protein</fullName>
    </submittedName>
</protein>
<organism evidence="1 2">
    <name type="scientific">Claviceps pazoutovae</name>
    <dbReference type="NCBI Taxonomy" id="1649127"/>
    <lineage>
        <taxon>Eukaryota</taxon>
        <taxon>Fungi</taxon>
        <taxon>Dikarya</taxon>
        <taxon>Ascomycota</taxon>
        <taxon>Pezizomycotina</taxon>
        <taxon>Sordariomycetes</taxon>
        <taxon>Hypocreomycetidae</taxon>
        <taxon>Hypocreales</taxon>
        <taxon>Clavicipitaceae</taxon>
        <taxon>Claviceps</taxon>
    </lineage>
</organism>
<dbReference type="Proteomes" id="UP000706124">
    <property type="component" value="Unassembled WGS sequence"/>
</dbReference>
<accession>A0A9P7SBG3</accession>
<name>A0A9P7SBG3_9HYPO</name>
<dbReference type="AlphaFoldDB" id="A0A9P7SBG3"/>
<gene>
    <name evidence="1" type="ORF">E4U60_007932</name>
</gene>